<reference evidence="2" key="1">
    <citation type="submission" date="2015-09" db="EMBL/GenBank/DDBJ databases">
        <authorList>
            <person name="Rodrigo-Torres L."/>
            <person name="Arahal D.R."/>
        </authorList>
    </citation>
    <scope>NUCLEOTIDE SEQUENCE [LARGE SCALE GENOMIC DNA]</scope>
    <source>
        <strain evidence="2">CECT 5091</strain>
    </source>
</reference>
<accession>A0A0N7MAV9</accession>
<sequence length="90" mass="10299">MRHSEHSNRRSAQRGITKRFMNALLTYADVDKPIGGNCRLLRVSRRRAAALNIDDRLGRYALIWSDSAAQIVTVMPVHDGPSGRRYRSQY</sequence>
<keyword evidence="2" id="KW-1185">Reference proteome</keyword>
<name>A0A0N7MAV9_9RHOB</name>
<gene>
    <name evidence="1" type="ORF">RUE5091_04053</name>
</gene>
<dbReference type="STRING" id="1715692.RUE5091_04053"/>
<evidence type="ECO:0000313" key="2">
    <source>
        <dbReference type="Proteomes" id="UP000051260"/>
    </source>
</evidence>
<proteinExistence type="predicted"/>
<protein>
    <submittedName>
        <fullName evidence="1">Uncharacterized protein</fullName>
    </submittedName>
</protein>
<organism evidence="1 2">
    <name type="scientific">Ruegeria denitrificans</name>
    <dbReference type="NCBI Taxonomy" id="1715692"/>
    <lineage>
        <taxon>Bacteria</taxon>
        <taxon>Pseudomonadati</taxon>
        <taxon>Pseudomonadota</taxon>
        <taxon>Alphaproteobacteria</taxon>
        <taxon>Rhodobacterales</taxon>
        <taxon>Roseobacteraceae</taxon>
        <taxon>Ruegeria</taxon>
    </lineage>
</organism>
<dbReference type="Proteomes" id="UP000051260">
    <property type="component" value="Unassembled WGS sequence"/>
</dbReference>
<dbReference type="EMBL" id="CYUD01000016">
    <property type="protein sequence ID" value="CUK16874.1"/>
    <property type="molecule type" value="Genomic_DNA"/>
</dbReference>
<evidence type="ECO:0000313" key="1">
    <source>
        <dbReference type="EMBL" id="CUK16874.1"/>
    </source>
</evidence>
<dbReference type="AlphaFoldDB" id="A0A0N7MAV9"/>